<sequence length="68" mass="7806">MSQKYSNLFKHSLQVGNSLVHQEQQIDELRQKIAVGTEEMAKGQVTDGEVVFARFKEIIRKIAEESEK</sequence>
<dbReference type="Proteomes" id="UP001303285">
    <property type="component" value="Unassembled WGS sequence"/>
</dbReference>
<comment type="caution">
    <text evidence="1">The sequence shown here is derived from an EMBL/GenBank/DDBJ whole genome shotgun (WGS) entry which is preliminary data.</text>
</comment>
<dbReference type="RefSeq" id="WP_231859498.1">
    <property type="nucleotide sequence ID" value="NZ_JAYGHK010000007.1"/>
</dbReference>
<keyword evidence="2" id="KW-1185">Reference proteome</keyword>
<evidence type="ECO:0000313" key="1">
    <source>
        <dbReference type="EMBL" id="MEA5607109.1"/>
    </source>
</evidence>
<gene>
    <name evidence="1" type="ORF">VB695_03295</name>
</gene>
<dbReference type="GeneID" id="78017977"/>
<reference evidence="1 2" key="1">
    <citation type="submission" date="2023-12" db="EMBL/GenBank/DDBJ databases">
        <title>Baltic Sea Cyanobacteria.</title>
        <authorList>
            <person name="Delbaje E."/>
            <person name="Fewer D.P."/>
            <person name="Shishido T.K."/>
        </authorList>
    </citation>
    <scope>NUCLEOTIDE SEQUENCE [LARGE SCALE GENOMIC DNA]</scope>
    <source>
        <strain evidence="1 2">UHCC 0060</strain>
    </source>
</reference>
<evidence type="ECO:0000313" key="2">
    <source>
        <dbReference type="Proteomes" id="UP001303285"/>
    </source>
</evidence>
<organism evidence="1 2">
    <name type="scientific">Nodularia spumigena UHCC 0060</name>
    <dbReference type="NCBI Taxonomy" id="3110300"/>
    <lineage>
        <taxon>Bacteria</taxon>
        <taxon>Bacillati</taxon>
        <taxon>Cyanobacteriota</taxon>
        <taxon>Cyanophyceae</taxon>
        <taxon>Nostocales</taxon>
        <taxon>Nodulariaceae</taxon>
        <taxon>Nodularia</taxon>
    </lineage>
</organism>
<proteinExistence type="predicted"/>
<protein>
    <submittedName>
        <fullName evidence="1">Uncharacterized protein</fullName>
    </submittedName>
</protein>
<dbReference type="EMBL" id="JAYGHK010000007">
    <property type="protein sequence ID" value="MEA5607109.1"/>
    <property type="molecule type" value="Genomic_DNA"/>
</dbReference>
<name>A0ABU5ULI7_NODSP</name>
<accession>A0ABU5ULI7</accession>